<reference evidence="1 2" key="1">
    <citation type="submission" date="2016-10" db="EMBL/GenBank/DDBJ databases">
        <authorList>
            <person name="Cai Z."/>
        </authorList>
    </citation>
    <scope>NUCLEOTIDE SEQUENCE [LARGE SCALE GENOMIC DNA]</scope>
</reference>
<organism evidence="1 2">
    <name type="scientific">Tetradesmus obliquus</name>
    <name type="common">Green alga</name>
    <name type="synonym">Acutodesmus obliquus</name>
    <dbReference type="NCBI Taxonomy" id="3088"/>
    <lineage>
        <taxon>Eukaryota</taxon>
        <taxon>Viridiplantae</taxon>
        <taxon>Chlorophyta</taxon>
        <taxon>core chlorophytes</taxon>
        <taxon>Chlorophyceae</taxon>
        <taxon>CS clade</taxon>
        <taxon>Sphaeropleales</taxon>
        <taxon>Scenedesmaceae</taxon>
        <taxon>Tetradesmus</taxon>
    </lineage>
</organism>
<dbReference type="AlphaFoldDB" id="A0A383WKS5"/>
<dbReference type="InterPro" id="IPR023375">
    <property type="entry name" value="ADC_dom_sf"/>
</dbReference>
<dbReference type="GO" id="GO:0016829">
    <property type="term" value="F:lyase activity"/>
    <property type="evidence" value="ECO:0007669"/>
    <property type="project" value="InterPro"/>
</dbReference>
<evidence type="ECO:0000313" key="1">
    <source>
        <dbReference type="EMBL" id="SZX78065.1"/>
    </source>
</evidence>
<dbReference type="PANTHER" id="PTHR40518">
    <property type="entry name" value="ACETOACETATE DECARBOXYLASE"/>
    <property type="match status" value="1"/>
</dbReference>
<protein>
    <submittedName>
        <fullName evidence="1">Uncharacterized protein</fullName>
    </submittedName>
</protein>
<keyword evidence="2" id="KW-1185">Reference proteome</keyword>
<accession>A0A383WKS5</accession>
<dbReference type="SUPFAM" id="SSF160104">
    <property type="entry name" value="Acetoacetate decarboxylase-like"/>
    <property type="match status" value="1"/>
</dbReference>
<name>A0A383WKS5_TETOB</name>
<evidence type="ECO:0000313" key="2">
    <source>
        <dbReference type="Proteomes" id="UP000256970"/>
    </source>
</evidence>
<dbReference type="InterPro" id="IPR010451">
    <property type="entry name" value="Acetoacetate_decarboxylase"/>
</dbReference>
<dbReference type="PANTHER" id="PTHR40518:SF1">
    <property type="entry name" value="ACETOACETATE DECARBOXYLASE"/>
    <property type="match status" value="1"/>
</dbReference>
<proteinExistence type="predicted"/>
<dbReference type="Gene3D" id="2.40.400.10">
    <property type="entry name" value="Acetoacetate decarboxylase-like"/>
    <property type="match status" value="1"/>
</dbReference>
<dbReference type="Pfam" id="PF06314">
    <property type="entry name" value="ADC"/>
    <property type="match status" value="1"/>
</dbReference>
<dbReference type="EMBL" id="FNXT01001302">
    <property type="protein sequence ID" value="SZX78065.1"/>
    <property type="molecule type" value="Genomic_DNA"/>
</dbReference>
<dbReference type="Proteomes" id="UP000256970">
    <property type="component" value="Unassembled WGS sequence"/>
</dbReference>
<gene>
    <name evidence="1" type="ORF">BQ4739_LOCUS18388</name>
</gene>
<sequence length="467" mass="48984">MCACHAAKVWVFETAPLAARPQPLPSQRFSNSWPFKGGRGIFIAARYDNAPLINNKTFYNELVYVPGRYQPCKSSPDAYFSVARMLVDDLHAQAAGRAVWGYPKEMARFNWTTSGTSTLLRVTQRGKLIFAANFTDVPSREPYLPPWLLSADQRTMQVPIPRNASAPRALLRSKVQYSFSAGLPTRASVSGLFVDAAAFTNDTALGVTAAAATAAVAAAEAATAAGAGSSSGLSQAQYTSLVQVAEGVEQALGRSEGLPASAVSCGVPQMLFEAVAALLGLMALSQKQQQQQEQQQQQQQSEELAACTEAMLSAAAAMLQEQVTATQLLLARACVTSGVLIGARAAMHTTTVELQAADAAAAAALAAGSGLPLQYRQQQHALPQSIRIAMALASLFDELDSCWPGPLLLSAQAGPVALPAAELLLAAMRLVLRLLAGKQPRAVLQAAGGLHTACAGYCSSGQEHGSA</sequence>